<protein>
    <submittedName>
        <fullName evidence="2">Uncharacterized protein</fullName>
    </submittedName>
</protein>
<proteinExistence type="predicted"/>
<feature type="region of interest" description="Disordered" evidence="1">
    <location>
        <begin position="57"/>
        <end position="97"/>
    </location>
</feature>
<dbReference type="EMBL" id="OJIN01000157">
    <property type="protein sequence ID" value="SPD74531.1"/>
    <property type="molecule type" value="Genomic_DNA"/>
</dbReference>
<reference evidence="2" key="1">
    <citation type="submission" date="2018-01" db="EMBL/GenBank/DDBJ databases">
        <authorList>
            <person name="Regsiter A."/>
            <person name="William W."/>
        </authorList>
    </citation>
    <scope>NUCLEOTIDE SEQUENCE</scope>
    <source>
        <strain evidence="2">TRIP AH-1</strain>
    </source>
</reference>
<organism evidence="2">
    <name type="scientific">uncultured Desulfobacterium sp</name>
    <dbReference type="NCBI Taxonomy" id="201089"/>
    <lineage>
        <taxon>Bacteria</taxon>
        <taxon>Pseudomonadati</taxon>
        <taxon>Thermodesulfobacteriota</taxon>
        <taxon>Desulfobacteria</taxon>
        <taxon>Desulfobacterales</taxon>
        <taxon>Desulfobacteriaceae</taxon>
        <taxon>Desulfobacterium</taxon>
        <taxon>environmental samples</taxon>
    </lineage>
</organism>
<gene>
    <name evidence="2" type="ORF">PITCH_A240002</name>
</gene>
<feature type="compositionally biased region" description="Basic and acidic residues" evidence="1">
    <location>
        <begin position="57"/>
        <end position="69"/>
    </location>
</feature>
<evidence type="ECO:0000256" key="1">
    <source>
        <dbReference type="SAM" id="MobiDB-lite"/>
    </source>
</evidence>
<evidence type="ECO:0000313" key="2">
    <source>
        <dbReference type="EMBL" id="SPD74531.1"/>
    </source>
</evidence>
<sequence length="301" mass="34222">MEAITEFKFTVDERYENEKGIFTVVSIHKDEMEILWDNGEKIRTEIDLQRRIQERKQREKIAREKKDNEATGQPRKGGGLKISPKFEGLRPTDFKNTSAKTTWRGRNYLGGMVTKQLPTDNFTFNSWAFAQEPEMHWADVEHRKRDDSGSQAIFFARLDKICLSYGFCVTKQEDKNGSSHDWDSFATWLMQKENDSLLQALAIDNEIVVYDLARPAFGKLLPFADGWRIADGNEWQQVDMLAKYIDSVVKTSGICLAIARKVPRDEALARGQDIAADIAQLFVLLMPLYIAAVGMGGTGGQ</sequence>
<name>A0A445MYW9_9BACT</name>
<accession>A0A445MYW9</accession>
<dbReference type="AlphaFoldDB" id="A0A445MYW9"/>